<comment type="caution">
    <text evidence="1">The sequence shown here is derived from an EMBL/GenBank/DDBJ whole genome shotgun (WGS) entry which is preliminary data.</text>
</comment>
<keyword evidence="2" id="KW-1185">Reference proteome</keyword>
<dbReference type="InterPro" id="IPR052560">
    <property type="entry name" value="RdDP_mobile_element"/>
</dbReference>
<name>A0A4Y2L6N4_ARAVE</name>
<evidence type="ECO:0000313" key="2">
    <source>
        <dbReference type="Proteomes" id="UP000499080"/>
    </source>
</evidence>
<dbReference type="EMBL" id="BGPR01005427">
    <property type="protein sequence ID" value="GBN10089.1"/>
    <property type="molecule type" value="Genomic_DNA"/>
</dbReference>
<organism evidence="1 2">
    <name type="scientific">Araneus ventricosus</name>
    <name type="common">Orbweaver spider</name>
    <name type="synonym">Epeira ventricosa</name>
    <dbReference type="NCBI Taxonomy" id="182803"/>
    <lineage>
        <taxon>Eukaryota</taxon>
        <taxon>Metazoa</taxon>
        <taxon>Ecdysozoa</taxon>
        <taxon>Arthropoda</taxon>
        <taxon>Chelicerata</taxon>
        <taxon>Arachnida</taxon>
        <taxon>Araneae</taxon>
        <taxon>Araneomorphae</taxon>
        <taxon>Entelegynae</taxon>
        <taxon>Araneoidea</taxon>
        <taxon>Araneidae</taxon>
        <taxon>Araneus</taxon>
    </lineage>
</organism>
<dbReference type="Proteomes" id="UP000499080">
    <property type="component" value="Unassembled WGS sequence"/>
</dbReference>
<sequence length="186" mass="21303">MNKYTQDTYHSDIEQLDMADGSIWRRTKNLKTKRFDISQMKNPLNNHPAHTEKDKAEVIANHFETQFKLNNFGIASTEITVSNSIEKFNTSSPTSNFGKVRASEIADYLKKIKIKKAPGIDNITNKMLKYLPLKIILKLTNLYNDMLHLNHFPGCWKTARVLPILKPGKDPTQPISYRPISPCDAQ</sequence>
<reference evidence="1 2" key="1">
    <citation type="journal article" date="2019" name="Sci. Rep.">
        <title>Orb-weaving spider Araneus ventricosus genome elucidates the spidroin gene catalogue.</title>
        <authorList>
            <person name="Kono N."/>
            <person name="Nakamura H."/>
            <person name="Ohtoshi R."/>
            <person name="Moran D.A.P."/>
            <person name="Shinohara A."/>
            <person name="Yoshida Y."/>
            <person name="Fujiwara M."/>
            <person name="Mori M."/>
            <person name="Tomita M."/>
            <person name="Arakawa K."/>
        </authorList>
    </citation>
    <scope>NUCLEOTIDE SEQUENCE [LARGE SCALE GENOMIC DNA]</scope>
</reference>
<dbReference type="AlphaFoldDB" id="A0A4Y2L6N4"/>
<proteinExistence type="predicted"/>
<protein>
    <submittedName>
        <fullName evidence="1">RNA-directed DNA polymerase from mobile element jockey</fullName>
    </submittedName>
</protein>
<dbReference type="PANTHER" id="PTHR36688:SF2">
    <property type="entry name" value="ENDONUCLEASE_EXONUCLEASE_PHOSPHATASE DOMAIN-CONTAINING PROTEIN"/>
    <property type="match status" value="1"/>
</dbReference>
<gene>
    <name evidence="1" type="primary">jockeypol_121</name>
    <name evidence="1" type="ORF">AVEN_211743_1</name>
</gene>
<keyword evidence="1" id="KW-0695">RNA-directed DNA polymerase</keyword>
<keyword evidence="1" id="KW-0808">Transferase</keyword>
<evidence type="ECO:0000313" key="1">
    <source>
        <dbReference type="EMBL" id="GBN10089.1"/>
    </source>
</evidence>
<dbReference type="GO" id="GO:0003964">
    <property type="term" value="F:RNA-directed DNA polymerase activity"/>
    <property type="evidence" value="ECO:0007669"/>
    <property type="project" value="UniProtKB-KW"/>
</dbReference>
<dbReference type="OrthoDB" id="6778023at2759"/>
<accession>A0A4Y2L6N4</accession>
<dbReference type="PANTHER" id="PTHR36688">
    <property type="entry name" value="ENDO/EXONUCLEASE/PHOSPHATASE DOMAIN-CONTAINING PROTEIN"/>
    <property type="match status" value="1"/>
</dbReference>
<keyword evidence="1" id="KW-0548">Nucleotidyltransferase</keyword>